<evidence type="ECO:0000256" key="8">
    <source>
        <dbReference type="ARBA" id="ARBA00023136"/>
    </source>
</evidence>
<reference evidence="11 13" key="3">
    <citation type="submission" date="2018-06" db="EMBL/GenBank/DDBJ databases">
        <authorList>
            <consortium name="Pathogen Informatics"/>
            <person name="Doyle S."/>
        </authorList>
    </citation>
    <scope>NUCLEOTIDE SEQUENCE [LARGE SCALE GENOMIC DNA]</scope>
    <source>
        <strain evidence="11 13">NCTC13159</strain>
    </source>
</reference>
<evidence type="ECO:0000256" key="5">
    <source>
        <dbReference type="ARBA" id="ARBA00022519"/>
    </source>
</evidence>
<keyword evidence="8" id="KW-0472">Membrane</keyword>
<evidence type="ECO:0000313" key="11">
    <source>
        <dbReference type="EMBL" id="SUA89612.1"/>
    </source>
</evidence>
<dbReference type="PROSITE" id="PS00211">
    <property type="entry name" value="ABC_TRANSPORTER_1"/>
    <property type="match status" value="1"/>
</dbReference>
<gene>
    <name evidence="11" type="primary">glnQ_2</name>
    <name evidence="11" type="ORF">NCTC13159_01079</name>
    <name evidence="10" type="ORF">RO07_15735</name>
</gene>
<dbReference type="PANTHER" id="PTHR43166:SF35">
    <property type="entry name" value="L-CYSTINE IMPORT ATP-BINDING PROTEIN TCYN"/>
    <property type="match status" value="1"/>
</dbReference>
<reference evidence="10" key="2">
    <citation type="submission" date="2016-11" db="EMBL/GenBank/DDBJ databases">
        <title>Complete Genome Sequencing of Pandoraea pulmonicola DSM 16583.</title>
        <authorList>
            <person name="Chan K.-G."/>
        </authorList>
    </citation>
    <scope>NUCLEOTIDE SEQUENCE</scope>
    <source>
        <strain evidence="10">DSM 16583</strain>
    </source>
</reference>
<sequence length="258" mass="28352">MKPDNGSPVISARNLRKLFHGQEVLKGIDFQVAKGETAVLIGPSGSGKSTLLRCINQLEEIDGGSLKVNGQRLGVRPSGTGWVRLTEKEIRQQRAGIGMVFQRFNLFGHLTAAENIVLAQRKVLGRSKHEAREVAARQLERVGLSHRADAYPRQLSGGQQQRVAIARALAMDPEIMLFDEPTSALDPELVGEVLDVIGELARDRMTMVIVTHEINFARKAADTIHMLADGLIVESGPPEQVLGRPTRDRTRTFLAQVK</sequence>
<organism evidence="11 13">
    <name type="scientific">Pandoraea pulmonicola</name>
    <dbReference type="NCBI Taxonomy" id="93221"/>
    <lineage>
        <taxon>Bacteria</taxon>
        <taxon>Pseudomonadati</taxon>
        <taxon>Pseudomonadota</taxon>
        <taxon>Betaproteobacteria</taxon>
        <taxon>Burkholderiales</taxon>
        <taxon>Burkholderiaceae</taxon>
        <taxon>Pandoraea</taxon>
    </lineage>
</organism>
<comment type="subcellular location">
    <subcellularLocation>
        <location evidence="1">Cell membrane</location>
        <topology evidence="1">Peripheral membrane protein</topology>
    </subcellularLocation>
</comment>
<dbReference type="FunFam" id="3.40.50.300:FF:000020">
    <property type="entry name" value="Amino acid ABC transporter ATP-binding component"/>
    <property type="match status" value="1"/>
</dbReference>
<accession>A0AAJ4ZA55</accession>
<dbReference type="EMBL" id="CP010310">
    <property type="protein sequence ID" value="AJC21577.1"/>
    <property type="molecule type" value="Genomic_DNA"/>
</dbReference>
<dbReference type="InterPro" id="IPR050086">
    <property type="entry name" value="MetN_ABC_transporter-like"/>
</dbReference>
<dbReference type="KEGG" id="ppul:RO07_15735"/>
<evidence type="ECO:0000256" key="3">
    <source>
        <dbReference type="ARBA" id="ARBA00022448"/>
    </source>
</evidence>
<dbReference type="RefSeq" id="WP_039409391.1">
    <property type="nucleotide sequence ID" value="NZ_CP010310.2"/>
</dbReference>
<dbReference type="InterPro" id="IPR027417">
    <property type="entry name" value="P-loop_NTPase"/>
</dbReference>
<protein>
    <submittedName>
        <fullName evidence="11">Glutamine transport ATP-binding protein GlnQ</fullName>
    </submittedName>
</protein>
<evidence type="ECO:0000313" key="10">
    <source>
        <dbReference type="EMBL" id="AJC21577.1"/>
    </source>
</evidence>
<evidence type="ECO:0000259" key="9">
    <source>
        <dbReference type="PROSITE" id="PS50893"/>
    </source>
</evidence>
<dbReference type="SUPFAM" id="SSF52540">
    <property type="entry name" value="P-loop containing nucleoside triphosphate hydrolases"/>
    <property type="match status" value="1"/>
</dbReference>
<dbReference type="PROSITE" id="PS50893">
    <property type="entry name" value="ABC_TRANSPORTER_2"/>
    <property type="match status" value="1"/>
</dbReference>
<evidence type="ECO:0000313" key="12">
    <source>
        <dbReference type="Proteomes" id="UP000035086"/>
    </source>
</evidence>
<dbReference type="InterPro" id="IPR003593">
    <property type="entry name" value="AAA+_ATPase"/>
</dbReference>
<dbReference type="CDD" id="cd03262">
    <property type="entry name" value="ABC_HisP_GlnQ"/>
    <property type="match status" value="1"/>
</dbReference>
<dbReference type="GO" id="GO:0005886">
    <property type="term" value="C:plasma membrane"/>
    <property type="evidence" value="ECO:0007669"/>
    <property type="project" value="UniProtKB-SubCell"/>
</dbReference>
<evidence type="ECO:0000256" key="4">
    <source>
        <dbReference type="ARBA" id="ARBA00022475"/>
    </source>
</evidence>
<evidence type="ECO:0000256" key="6">
    <source>
        <dbReference type="ARBA" id="ARBA00022741"/>
    </source>
</evidence>
<comment type="similarity">
    <text evidence="2">Belongs to the ABC transporter superfamily.</text>
</comment>
<keyword evidence="3" id="KW-0813">Transport</keyword>
<keyword evidence="4" id="KW-1003">Cell membrane</keyword>
<dbReference type="Proteomes" id="UP000035086">
    <property type="component" value="Chromosome"/>
</dbReference>
<dbReference type="AlphaFoldDB" id="A0AAJ4ZA55"/>
<dbReference type="InterPro" id="IPR003439">
    <property type="entry name" value="ABC_transporter-like_ATP-bd"/>
</dbReference>
<dbReference type="GO" id="GO:0005524">
    <property type="term" value="F:ATP binding"/>
    <property type="evidence" value="ECO:0007669"/>
    <property type="project" value="UniProtKB-KW"/>
</dbReference>
<keyword evidence="5" id="KW-0997">Cell inner membrane</keyword>
<dbReference type="EMBL" id="UGSJ01000001">
    <property type="protein sequence ID" value="SUA89612.1"/>
    <property type="molecule type" value="Genomic_DNA"/>
</dbReference>
<dbReference type="InterPro" id="IPR030679">
    <property type="entry name" value="ABC_ATPase_HisP-typ"/>
</dbReference>
<dbReference type="GO" id="GO:0015424">
    <property type="term" value="F:ABC-type amino acid transporter activity"/>
    <property type="evidence" value="ECO:0007669"/>
    <property type="project" value="InterPro"/>
</dbReference>
<dbReference type="Gene3D" id="3.40.50.300">
    <property type="entry name" value="P-loop containing nucleotide triphosphate hydrolases"/>
    <property type="match status" value="1"/>
</dbReference>
<feature type="domain" description="ABC transporter" evidence="9">
    <location>
        <begin position="10"/>
        <end position="254"/>
    </location>
</feature>
<reference evidence="12" key="1">
    <citation type="submission" date="2014-12" db="EMBL/GenBank/DDBJ databases">
        <title>Complete Genome Sequencing of Pandoraea pulmonicola DSM 16583.</title>
        <authorList>
            <person name="Chan K.-G."/>
        </authorList>
    </citation>
    <scope>NUCLEOTIDE SEQUENCE [LARGE SCALE GENOMIC DNA]</scope>
    <source>
        <strain evidence="12">DSM 16583</strain>
    </source>
</reference>
<keyword evidence="6" id="KW-0547">Nucleotide-binding</keyword>
<evidence type="ECO:0000256" key="1">
    <source>
        <dbReference type="ARBA" id="ARBA00004202"/>
    </source>
</evidence>
<evidence type="ECO:0000313" key="13">
    <source>
        <dbReference type="Proteomes" id="UP000254589"/>
    </source>
</evidence>
<proteinExistence type="inferred from homology"/>
<dbReference type="InterPro" id="IPR017871">
    <property type="entry name" value="ABC_transporter-like_CS"/>
</dbReference>
<keyword evidence="12" id="KW-1185">Reference proteome</keyword>
<dbReference type="SMART" id="SM00382">
    <property type="entry name" value="AAA"/>
    <property type="match status" value="1"/>
</dbReference>
<dbReference type="Pfam" id="PF00005">
    <property type="entry name" value="ABC_tran"/>
    <property type="match status" value="1"/>
</dbReference>
<evidence type="ECO:0000256" key="7">
    <source>
        <dbReference type="ARBA" id="ARBA00022840"/>
    </source>
</evidence>
<dbReference type="PANTHER" id="PTHR43166">
    <property type="entry name" value="AMINO ACID IMPORT ATP-BINDING PROTEIN"/>
    <property type="match status" value="1"/>
</dbReference>
<keyword evidence="7 11" id="KW-0067">ATP-binding</keyword>
<name>A0AAJ4ZA55_PANPU</name>
<dbReference type="Proteomes" id="UP000254589">
    <property type="component" value="Unassembled WGS sequence"/>
</dbReference>
<dbReference type="GO" id="GO:0016887">
    <property type="term" value="F:ATP hydrolysis activity"/>
    <property type="evidence" value="ECO:0007669"/>
    <property type="project" value="InterPro"/>
</dbReference>
<dbReference type="PIRSF" id="PIRSF039085">
    <property type="entry name" value="ABC_ATPase_HisP"/>
    <property type="match status" value="1"/>
</dbReference>
<evidence type="ECO:0000256" key="2">
    <source>
        <dbReference type="ARBA" id="ARBA00005417"/>
    </source>
</evidence>